<reference evidence="3 4" key="1">
    <citation type="journal article" date="2016" name="Virology">
        <title>The genomic content and context of auxiliary metabolic genes in marine cyanomyoviruses.</title>
        <authorList>
            <person name="Crummett L.T."/>
            <person name="Puxty R.J."/>
            <person name="Weihe C."/>
            <person name="Marston M.F."/>
            <person name="Martiny J.B."/>
        </authorList>
    </citation>
    <scope>NUCLEOTIDE SEQUENCE [LARGE SCALE GENOMIC DNA]</scope>
    <source>
        <strain evidence="1">0808SB05</strain>
        <strain evidence="2">1109NB16</strain>
    </source>
</reference>
<dbReference type="RefSeq" id="YP_009322569.1">
    <property type="nucleotide sequence ID" value="NC_031922.1"/>
</dbReference>
<dbReference type="KEGG" id="vg:30307718"/>
<dbReference type="Proteomes" id="UP000240393">
    <property type="component" value="Segment"/>
</dbReference>
<dbReference type="GeneID" id="30307718"/>
<sequence>MQLIESDAVYAADKFINYFSNMDRIDEYLRNVKIERVLNRSPLSQFYEEEDTHGMFTAFDMHPEEMDIVCYEAKDLKKVSGRVSGIRSVKEFNEKLQITTSHAIEDSVPGKSLKWMVVEKNTNTILGFCRFGSPTINSRPRNLWLGTTPDLNIFNRHAIMGFIIVPTQPFGYNYLGGKLLAMLCCTHEVREILNAKYDANICHFETTSLYGSTKSASQYDGLKPIMRYKGLTDSNFTPLLHDHIFKDLNQWFIERNGGESLVKADASSRKLKTQQKMIATIKKCLPADKIQEFVDAIAGATALTEKKRTYFSDYGFANTREVLLGEDTELVENPQNYEKFYMENVVAKWKKMASKRYTKLKSEGNLRTELEVWTKDMEIDIIR</sequence>
<dbReference type="EMBL" id="KU686204">
    <property type="protein sequence ID" value="AOV60280.1"/>
    <property type="molecule type" value="Genomic_DNA"/>
</dbReference>
<dbReference type="InterPro" id="IPR025639">
    <property type="entry name" value="DruA"/>
</dbReference>
<accession>A0A1D8KNR2</accession>
<evidence type="ECO:0000313" key="3">
    <source>
        <dbReference type="Proteomes" id="UP000202784"/>
    </source>
</evidence>
<evidence type="ECO:0000313" key="4">
    <source>
        <dbReference type="Proteomes" id="UP000240393"/>
    </source>
</evidence>
<name>A0A1D8KNR2_9CAUD</name>
<keyword evidence="3" id="KW-1185">Reference proteome</keyword>
<evidence type="ECO:0000313" key="1">
    <source>
        <dbReference type="EMBL" id="AOV60280.1"/>
    </source>
</evidence>
<dbReference type="OrthoDB" id="10189at10239"/>
<dbReference type="Pfam" id="PF14236">
    <property type="entry name" value="DruA"/>
    <property type="match status" value="1"/>
</dbReference>
<proteinExistence type="predicted"/>
<evidence type="ECO:0000313" key="2">
    <source>
        <dbReference type="EMBL" id="AOV60737.1"/>
    </source>
</evidence>
<organism evidence="1 4">
    <name type="scientific">Synechococcus phage S-CAM9</name>
    <dbReference type="NCBI Taxonomy" id="1883369"/>
    <lineage>
        <taxon>Viruses</taxon>
        <taxon>Duplodnaviria</taxon>
        <taxon>Heunggongvirae</taxon>
        <taxon>Uroviricota</taxon>
        <taxon>Caudoviricetes</taxon>
        <taxon>Pantevenvirales</taxon>
        <taxon>Kyanoviridae</taxon>
        <taxon>Kanaloavirus</taxon>
        <taxon>Kanaloavirus scam9</taxon>
    </lineage>
</organism>
<dbReference type="Proteomes" id="UP000202784">
    <property type="component" value="Segment"/>
</dbReference>
<protein>
    <submittedName>
        <fullName evidence="1">Uncharacterized protein</fullName>
    </submittedName>
</protein>
<dbReference type="EMBL" id="KU686206">
    <property type="protein sequence ID" value="AOV60737.1"/>
    <property type="molecule type" value="Genomic_DNA"/>
</dbReference>
<gene>
    <name evidence="2" type="ORF">N161109_134</name>
    <name evidence="1" type="ORF">S050808_133</name>
</gene>